<dbReference type="EMBL" id="SOZE01000022">
    <property type="protein sequence ID" value="TFF35404.1"/>
    <property type="molecule type" value="Genomic_DNA"/>
</dbReference>
<name>A0A4Y8SAD4_9SPHI</name>
<feature type="transmembrane region" description="Helical" evidence="1">
    <location>
        <begin position="69"/>
        <end position="89"/>
    </location>
</feature>
<feature type="transmembrane region" description="Helical" evidence="1">
    <location>
        <begin position="95"/>
        <end position="114"/>
    </location>
</feature>
<dbReference type="AlphaFoldDB" id="A0A4Y8SAD4"/>
<dbReference type="OrthoDB" id="798211at2"/>
<feature type="transmembrane region" description="Helical" evidence="1">
    <location>
        <begin position="41"/>
        <end position="62"/>
    </location>
</feature>
<keyword evidence="1" id="KW-0812">Transmembrane</keyword>
<keyword evidence="1" id="KW-1133">Transmembrane helix</keyword>
<evidence type="ECO:0000313" key="2">
    <source>
        <dbReference type="EMBL" id="TFF35404.1"/>
    </source>
</evidence>
<gene>
    <name evidence="2" type="ORF">E2R66_19305</name>
</gene>
<sequence length="115" mass="12417">MATLTNTAAHWANSTPAKTTTNNFLTRLSLWADEQAPNKTAWFLVSLIAQGVLFLPLPAVFMYYFHAPIVVLAITLALFFANIIAGMGGSGIKTLLGLLAVSVVTHVLMLLIFLI</sequence>
<comment type="caution">
    <text evidence="2">The sequence shown here is derived from an EMBL/GenBank/DDBJ whole genome shotgun (WGS) entry which is preliminary data.</text>
</comment>
<proteinExistence type="predicted"/>
<dbReference type="Proteomes" id="UP000297540">
    <property type="component" value="Unassembled WGS sequence"/>
</dbReference>
<protein>
    <submittedName>
        <fullName evidence="2">Uncharacterized protein</fullName>
    </submittedName>
</protein>
<reference evidence="2 3" key="1">
    <citation type="journal article" date="2017" name="Int. J. Syst. Evol. Microbiol.">
        <title>Mucilaginibacterpsychrotolerans sp. nov., isolated from peatlands.</title>
        <authorList>
            <person name="Deng Y."/>
            <person name="Shen L."/>
            <person name="Xu B."/>
            <person name="Liu Y."/>
            <person name="Gu Z."/>
            <person name="Liu H."/>
            <person name="Zhou Y."/>
        </authorList>
    </citation>
    <scope>NUCLEOTIDE SEQUENCE [LARGE SCALE GENOMIC DNA]</scope>
    <source>
        <strain evidence="2 3">NH7-4</strain>
    </source>
</reference>
<dbReference type="RefSeq" id="WP_133233620.1">
    <property type="nucleotide sequence ID" value="NZ_SOZE01000022.1"/>
</dbReference>
<organism evidence="2 3">
    <name type="scientific">Mucilaginibacter psychrotolerans</name>
    <dbReference type="NCBI Taxonomy" id="1524096"/>
    <lineage>
        <taxon>Bacteria</taxon>
        <taxon>Pseudomonadati</taxon>
        <taxon>Bacteroidota</taxon>
        <taxon>Sphingobacteriia</taxon>
        <taxon>Sphingobacteriales</taxon>
        <taxon>Sphingobacteriaceae</taxon>
        <taxon>Mucilaginibacter</taxon>
    </lineage>
</organism>
<evidence type="ECO:0000313" key="3">
    <source>
        <dbReference type="Proteomes" id="UP000297540"/>
    </source>
</evidence>
<keyword evidence="1" id="KW-0472">Membrane</keyword>
<keyword evidence="3" id="KW-1185">Reference proteome</keyword>
<evidence type="ECO:0000256" key="1">
    <source>
        <dbReference type="SAM" id="Phobius"/>
    </source>
</evidence>
<accession>A0A4Y8SAD4</accession>